<dbReference type="AlphaFoldDB" id="A0A855XY79"/>
<feature type="transmembrane region" description="Helical" evidence="8">
    <location>
        <begin position="91"/>
        <end position="114"/>
    </location>
</feature>
<keyword evidence="4" id="KW-1003">Cell membrane</keyword>
<feature type="transmembrane region" description="Helical" evidence="8">
    <location>
        <begin position="280"/>
        <end position="299"/>
    </location>
</feature>
<dbReference type="GO" id="GO:0005886">
    <property type="term" value="C:plasma membrane"/>
    <property type="evidence" value="ECO:0007669"/>
    <property type="project" value="UniProtKB-SubCell"/>
</dbReference>
<feature type="transmembrane region" description="Helical" evidence="8">
    <location>
        <begin position="223"/>
        <end position="243"/>
    </location>
</feature>
<evidence type="ECO:0000313" key="9">
    <source>
        <dbReference type="EMBL" id="PWW42057.1"/>
    </source>
</evidence>
<keyword evidence="5 8" id="KW-0812">Transmembrane</keyword>
<evidence type="ECO:0000256" key="8">
    <source>
        <dbReference type="SAM" id="Phobius"/>
    </source>
</evidence>
<keyword evidence="6 8" id="KW-1133">Transmembrane helix</keyword>
<reference evidence="9 10" key="1">
    <citation type="submission" date="2018-05" db="EMBL/GenBank/DDBJ databases">
        <title>Freshwater and sediment microbial communities from various areas in North America, analyzing microbe dynamics in response to fracking.</title>
        <authorList>
            <person name="Lamendella R."/>
        </authorList>
    </citation>
    <scope>NUCLEOTIDE SEQUENCE [LARGE SCALE GENOMIC DNA]</scope>
    <source>
        <strain evidence="9 10">DB-3</strain>
    </source>
</reference>
<evidence type="ECO:0000256" key="3">
    <source>
        <dbReference type="ARBA" id="ARBA00022448"/>
    </source>
</evidence>
<evidence type="ECO:0008006" key="11">
    <source>
        <dbReference type="Google" id="ProtNLM"/>
    </source>
</evidence>
<dbReference type="GO" id="GO:0055085">
    <property type="term" value="P:transmembrane transport"/>
    <property type="evidence" value="ECO:0007669"/>
    <property type="project" value="InterPro"/>
</dbReference>
<dbReference type="Proteomes" id="UP000247078">
    <property type="component" value="Unassembled WGS sequence"/>
</dbReference>
<dbReference type="Pfam" id="PF03547">
    <property type="entry name" value="Mem_trans"/>
    <property type="match status" value="2"/>
</dbReference>
<feature type="transmembrane region" description="Helical" evidence="8">
    <location>
        <begin position="193"/>
        <end position="211"/>
    </location>
</feature>
<gene>
    <name evidence="9" type="ORF">DET56_104112</name>
</gene>
<name>A0A855XY79_9BACL</name>
<keyword evidence="7 8" id="KW-0472">Membrane</keyword>
<dbReference type="EMBL" id="QGTZ01000004">
    <property type="protein sequence ID" value="PWW42057.1"/>
    <property type="molecule type" value="Genomic_DNA"/>
</dbReference>
<dbReference type="Gene3D" id="1.20.1530.20">
    <property type="match status" value="1"/>
</dbReference>
<protein>
    <recommendedName>
        <fullName evidence="11">AEC family transporter</fullName>
    </recommendedName>
</protein>
<evidence type="ECO:0000256" key="2">
    <source>
        <dbReference type="ARBA" id="ARBA00010145"/>
    </source>
</evidence>
<evidence type="ECO:0000256" key="7">
    <source>
        <dbReference type="ARBA" id="ARBA00023136"/>
    </source>
</evidence>
<feature type="transmembrane region" description="Helical" evidence="8">
    <location>
        <begin position="57"/>
        <end position="79"/>
    </location>
</feature>
<evidence type="ECO:0000256" key="6">
    <source>
        <dbReference type="ARBA" id="ARBA00022989"/>
    </source>
</evidence>
<comment type="subcellular location">
    <subcellularLocation>
        <location evidence="1">Cell membrane</location>
        <topology evidence="1">Multi-pass membrane protein</topology>
    </subcellularLocation>
</comment>
<evidence type="ECO:0000256" key="5">
    <source>
        <dbReference type="ARBA" id="ARBA00022692"/>
    </source>
</evidence>
<comment type="caution">
    <text evidence="9">The sequence shown here is derived from an EMBL/GenBank/DDBJ whole genome shotgun (WGS) entry which is preliminary data.</text>
</comment>
<dbReference type="InterPro" id="IPR038770">
    <property type="entry name" value="Na+/solute_symporter_sf"/>
</dbReference>
<dbReference type="InterPro" id="IPR004776">
    <property type="entry name" value="Mem_transp_PIN-like"/>
</dbReference>
<feature type="transmembrane region" description="Helical" evidence="8">
    <location>
        <begin position="249"/>
        <end position="268"/>
    </location>
</feature>
<dbReference type="PANTHER" id="PTHR36838:SF1">
    <property type="entry name" value="SLR1864 PROTEIN"/>
    <property type="match status" value="1"/>
</dbReference>
<evidence type="ECO:0000256" key="4">
    <source>
        <dbReference type="ARBA" id="ARBA00022475"/>
    </source>
</evidence>
<dbReference type="RefSeq" id="WP_109999133.1">
    <property type="nucleotide sequence ID" value="NZ_QGTZ01000004.1"/>
</dbReference>
<feature type="transmembrane region" description="Helical" evidence="8">
    <location>
        <begin position="6"/>
        <end position="22"/>
    </location>
</feature>
<keyword evidence="3" id="KW-0813">Transport</keyword>
<comment type="similarity">
    <text evidence="2">Belongs to the auxin efflux carrier (TC 2.A.69) family.</text>
</comment>
<feature type="transmembrane region" description="Helical" evidence="8">
    <location>
        <begin position="162"/>
        <end position="181"/>
    </location>
</feature>
<sequence length="300" mass="32826">MQFLSILLPIFGIFAIGYVGQKKIGFETKNISKMALYLMSPVLVFRTFYTTHFNMDYLYLTIYTFALCFFLILIVYLLAYFQKYSMKETCGLILASSFMNNGNYGTPVVLLLFGATGLDAAIVLMVIQQIVMCTVGVYYAAKGSPEGDGIGSALRAVKRMPIVYGGIMGALFQLLQIPLSSAVLEAVSLVADAAIPTIMIVLGMQLANISLNNMKEARLGYSLLVKLMISPFIAYLFTLVLPVDPMVKQIMIIMAAMPTAANTTMYALQYGTEPEFVSGATLISTLTSLVTLPIIFTLVL</sequence>
<feature type="transmembrane region" description="Helical" evidence="8">
    <location>
        <begin position="34"/>
        <end position="51"/>
    </location>
</feature>
<organism evidence="9 10">
    <name type="scientific">Paenibacillus pabuli</name>
    <dbReference type="NCBI Taxonomy" id="1472"/>
    <lineage>
        <taxon>Bacteria</taxon>
        <taxon>Bacillati</taxon>
        <taxon>Bacillota</taxon>
        <taxon>Bacilli</taxon>
        <taxon>Bacillales</taxon>
        <taxon>Paenibacillaceae</taxon>
        <taxon>Paenibacillus</taxon>
    </lineage>
</organism>
<dbReference type="PANTHER" id="PTHR36838">
    <property type="entry name" value="AUXIN EFFLUX CARRIER FAMILY PROTEIN"/>
    <property type="match status" value="1"/>
</dbReference>
<feature type="transmembrane region" description="Helical" evidence="8">
    <location>
        <begin position="120"/>
        <end position="141"/>
    </location>
</feature>
<evidence type="ECO:0000256" key="1">
    <source>
        <dbReference type="ARBA" id="ARBA00004651"/>
    </source>
</evidence>
<evidence type="ECO:0000313" key="10">
    <source>
        <dbReference type="Proteomes" id="UP000247078"/>
    </source>
</evidence>
<proteinExistence type="inferred from homology"/>
<accession>A0A855XY79</accession>